<sequence length="264" mass="28326">MKNILDLEGRIGMITGAGQGIGRQIALHFAAHNAQGVVVNDYHLERAEKVAAEIESAGGNALPLQADVTDYESVGRMVDTAKSHYSQPIDILVNNAGNAGAGPGSVQSGVPFWESEPESWEGWLKVNLNGVLNSCRATIPGMIEQKEGRIITIISDAGRVGEPHLSVYSAAKAGAGGFMRALAKSLGKYNINANSVAIGATRTPRIENRLEDTERVRKMLKNYVIRRIGEPDDIANMVLFLSSDASSWITGQTYPVNGGYSFNQ</sequence>
<dbReference type="InterPro" id="IPR020904">
    <property type="entry name" value="Sc_DH/Rdtase_CS"/>
</dbReference>
<keyword evidence="2" id="KW-0560">Oxidoreductase</keyword>
<dbReference type="InterPro" id="IPR050259">
    <property type="entry name" value="SDR"/>
</dbReference>
<comment type="similarity">
    <text evidence="1">Belongs to the short-chain dehydrogenases/reductases (SDR) family.</text>
</comment>
<dbReference type="FunFam" id="3.40.50.720:FF:000084">
    <property type="entry name" value="Short-chain dehydrogenase reductase"/>
    <property type="match status" value="1"/>
</dbReference>
<dbReference type="RefSeq" id="WP_114370924.1">
    <property type="nucleotide sequence ID" value="NZ_CP031092.1"/>
</dbReference>
<gene>
    <name evidence="3" type="ORF">DT065_03520</name>
</gene>
<dbReference type="InterPro" id="IPR036291">
    <property type="entry name" value="NAD(P)-bd_dom_sf"/>
</dbReference>
<name>A0A345BW46_9BACI</name>
<accession>A0A345BW46</accession>
<dbReference type="GO" id="GO:0008206">
    <property type="term" value="P:bile acid metabolic process"/>
    <property type="evidence" value="ECO:0007669"/>
    <property type="project" value="UniProtKB-ARBA"/>
</dbReference>
<dbReference type="PANTHER" id="PTHR42879:SF2">
    <property type="entry name" value="3-OXOACYL-[ACYL-CARRIER-PROTEIN] REDUCTASE FABG"/>
    <property type="match status" value="1"/>
</dbReference>
<dbReference type="EMBL" id="CP031092">
    <property type="protein sequence ID" value="AXF55177.1"/>
    <property type="molecule type" value="Genomic_DNA"/>
</dbReference>
<dbReference type="PROSITE" id="PS00061">
    <property type="entry name" value="ADH_SHORT"/>
    <property type="match status" value="1"/>
</dbReference>
<dbReference type="Proteomes" id="UP000252100">
    <property type="component" value="Chromosome"/>
</dbReference>
<dbReference type="GO" id="GO:0016491">
    <property type="term" value="F:oxidoreductase activity"/>
    <property type="evidence" value="ECO:0007669"/>
    <property type="project" value="UniProtKB-KW"/>
</dbReference>
<evidence type="ECO:0000313" key="4">
    <source>
        <dbReference type="Proteomes" id="UP000252100"/>
    </source>
</evidence>
<dbReference type="CDD" id="cd05233">
    <property type="entry name" value="SDR_c"/>
    <property type="match status" value="1"/>
</dbReference>
<dbReference type="PANTHER" id="PTHR42879">
    <property type="entry name" value="3-OXOACYL-(ACYL-CARRIER-PROTEIN) REDUCTASE"/>
    <property type="match status" value="1"/>
</dbReference>
<dbReference type="OrthoDB" id="306388at2"/>
<evidence type="ECO:0000256" key="1">
    <source>
        <dbReference type="ARBA" id="ARBA00006484"/>
    </source>
</evidence>
<dbReference type="InterPro" id="IPR002347">
    <property type="entry name" value="SDR_fam"/>
</dbReference>
<evidence type="ECO:0000256" key="2">
    <source>
        <dbReference type="ARBA" id="ARBA00023002"/>
    </source>
</evidence>
<dbReference type="KEGG" id="rue:DT065_03520"/>
<dbReference type="AlphaFoldDB" id="A0A345BW46"/>
<dbReference type="SUPFAM" id="SSF51735">
    <property type="entry name" value="NAD(P)-binding Rossmann-fold domains"/>
    <property type="match status" value="1"/>
</dbReference>
<proteinExistence type="inferred from homology"/>
<evidence type="ECO:0000313" key="3">
    <source>
        <dbReference type="EMBL" id="AXF55177.1"/>
    </source>
</evidence>
<dbReference type="Gene3D" id="3.40.50.720">
    <property type="entry name" value="NAD(P)-binding Rossmann-like Domain"/>
    <property type="match status" value="1"/>
</dbReference>
<protein>
    <submittedName>
        <fullName evidence="3">SDR family NAD(P)-dependent oxidoreductase</fullName>
    </submittedName>
</protein>
<keyword evidence="4" id="KW-1185">Reference proteome</keyword>
<dbReference type="Pfam" id="PF13561">
    <property type="entry name" value="adh_short_C2"/>
    <property type="match status" value="1"/>
</dbReference>
<reference evidence="3 4" key="1">
    <citation type="journal article" date="2018" name="J. Microbiol.">
        <title>Salicibibacter kimchii gen. nov., sp. nov., a moderately halophilic and alkalitolerant bacterium in the family Bacillaceae, isolated from kimchi.</title>
        <authorList>
            <person name="Jang J.Y."/>
            <person name="Oh Y.J."/>
            <person name="Lim S.K."/>
            <person name="Park H.K."/>
            <person name="Lee C."/>
            <person name="Kim J.Y."/>
            <person name="Lee M.A."/>
            <person name="Choi H.J."/>
        </authorList>
    </citation>
    <scope>NUCLEOTIDE SEQUENCE [LARGE SCALE GENOMIC DNA]</scope>
    <source>
        <strain evidence="3 4">NKC1-1</strain>
    </source>
</reference>
<dbReference type="PRINTS" id="PR00081">
    <property type="entry name" value="GDHRDH"/>
</dbReference>
<dbReference type="PRINTS" id="PR00080">
    <property type="entry name" value="SDRFAMILY"/>
</dbReference>
<organism evidence="3 4">
    <name type="scientific">Salicibibacter kimchii</name>
    <dbReference type="NCBI Taxonomy" id="2099786"/>
    <lineage>
        <taxon>Bacteria</taxon>
        <taxon>Bacillati</taxon>
        <taxon>Bacillota</taxon>
        <taxon>Bacilli</taxon>
        <taxon>Bacillales</taxon>
        <taxon>Bacillaceae</taxon>
        <taxon>Salicibibacter</taxon>
    </lineage>
</organism>